<dbReference type="AlphaFoldDB" id="A0AAV8RM54"/>
<sequence>MVRFSRDTQRLLSFPTTPSASLLSVSSNPSSLLLSLAFSLLRADWSFEQIPPVVSTSHIKYFRWRAASDLDRTNSGGSRTGR</sequence>
<organism evidence="1 2">
    <name type="scientific">Ensete ventricosum</name>
    <name type="common">Abyssinian banana</name>
    <name type="synonym">Musa ensete</name>
    <dbReference type="NCBI Taxonomy" id="4639"/>
    <lineage>
        <taxon>Eukaryota</taxon>
        <taxon>Viridiplantae</taxon>
        <taxon>Streptophyta</taxon>
        <taxon>Embryophyta</taxon>
        <taxon>Tracheophyta</taxon>
        <taxon>Spermatophyta</taxon>
        <taxon>Magnoliopsida</taxon>
        <taxon>Liliopsida</taxon>
        <taxon>Zingiberales</taxon>
        <taxon>Musaceae</taxon>
        <taxon>Ensete</taxon>
    </lineage>
</organism>
<accession>A0AAV8RM54</accession>
<keyword evidence="2" id="KW-1185">Reference proteome</keyword>
<reference evidence="1 2" key="1">
    <citation type="submission" date="2022-12" db="EMBL/GenBank/DDBJ databases">
        <title>Chromosome-scale assembly of the Ensete ventricosum genome.</title>
        <authorList>
            <person name="Dussert Y."/>
            <person name="Stocks J."/>
            <person name="Wendawek A."/>
            <person name="Woldeyes F."/>
            <person name="Nichols R.A."/>
            <person name="Borrell J.S."/>
        </authorList>
    </citation>
    <scope>NUCLEOTIDE SEQUENCE [LARGE SCALE GENOMIC DNA]</scope>
    <source>
        <strain evidence="2">cv. Maze</strain>
        <tissue evidence="1">Seeds</tissue>
    </source>
</reference>
<proteinExistence type="predicted"/>
<evidence type="ECO:0000313" key="1">
    <source>
        <dbReference type="EMBL" id="KAJ8501194.1"/>
    </source>
</evidence>
<gene>
    <name evidence="1" type="ORF">OPV22_011746</name>
</gene>
<protein>
    <submittedName>
        <fullName evidence="1">Uncharacterized protein</fullName>
    </submittedName>
</protein>
<dbReference type="EMBL" id="JAQQAF010000003">
    <property type="protein sequence ID" value="KAJ8501194.1"/>
    <property type="molecule type" value="Genomic_DNA"/>
</dbReference>
<name>A0AAV8RM54_ENSVE</name>
<comment type="caution">
    <text evidence="1">The sequence shown here is derived from an EMBL/GenBank/DDBJ whole genome shotgun (WGS) entry which is preliminary data.</text>
</comment>
<dbReference type="Proteomes" id="UP001222027">
    <property type="component" value="Unassembled WGS sequence"/>
</dbReference>
<evidence type="ECO:0000313" key="2">
    <source>
        <dbReference type="Proteomes" id="UP001222027"/>
    </source>
</evidence>